<evidence type="ECO:0000256" key="1">
    <source>
        <dbReference type="SAM" id="MobiDB-lite"/>
    </source>
</evidence>
<name>A0AAD9V731_ACRCE</name>
<evidence type="ECO:0000313" key="3">
    <source>
        <dbReference type="EMBL" id="KAK2563731.1"/>
    </source>
</evidence>
<feature type="compositionally biased region" description="Basic and acidic residues" evidence="1">
    <location>
        <begin position="1327"/>
        <end position="1339"/>
    </location>
</feature>
<dbReference type="Pfam" id="PF17921">
    <property type="entry name" value="Integrase_H2C2"/>
    <property type="match status" value="1"/>
</dbReference>
<proteinExistence type="predicted"/>
<feature type="compositionally biased region" description="Low complexity" evidence="1">
    <location>
        <begin position="1238"/>
        <end position="1249"/>
    </location>
</feature>
<dbReference type="GO" id="GO:0003676">
    <property type="term" value="F:nucleic acid binding"/>
    <property type="evidence" value="ECO:0007669"/>
    <property type="project" value="InterPro"/>
</dbReference>
<reference evidence="3" key="1">
    <citation type="journal article" date="2023" name="G3 (Bethesda)">
        <title>Whole genome assembly and annotation of the endangered Caribbean coral Acropora cervicornis.</title>
        <authorList>
            <person name="Selwyn J.D."/>
            <person name="Vollmer S.V."/>
        </authorList>
    </citation>
    <scope>NUCLEOTIDE SEQUENCE</scope>
    <source>
        <strain evidence="3">K2</strain>
    </source>
</reference>
<feature type="domain" description="Integrase catalytic" evidence="2">
    <location>
        <begin position="1006"/>
        <end position="1127"/>
    </location>
</feature>
<dbReference type="InterPro" id="IPR050951">
    <property type="entry name" value="Retrovirus_Pol_polyprotein"/>
</dbReference>
<dbReference type="Gene3D" id="1.10.340.70">
    <property type="match status" value="1"/>
</dbReference>
<dbReference type="InterPro" id="IPR001584">
    <property type="entry name" value="Integrase_cat-core"/>
</dbReference>
<feature type="compositionally biased region" description="Polar residues" evidence="1">
    <location>
        <begin position="402"/>
        <end position="416"/>
    </location>
</feature>
<dbReference type="PROSITE" id="PS50994">
    <property type="entry name" value="INTEGRASE"/>
    <property type="match status" value="1"/>
</dbReference>
<feature type="region of interest" description="Disordered" evidence="1">
    <location>
        <begin position="304"/>
        <end position="417"/>
    </location>
</feature>
<keyword evidence="4" id="KW-1185">Reference proteome</keyword>
<dbReference type="InterPro" id="IPR036397">
    <property type="entry name" value="RNaseH_sf"/>
</dbReference>
<comment type="caution">
    <text evidence="3">The sequence shown here is derived from an EMBL/GenBank/DDBJ whole genome shotgun (WGS) entry which is preliminary data.</text>
</comment>
<feature type="region of interest" description="Disordered" evidence="1">
    <location>
        <begin position="1231"/>
        <end position="1347"/>
    </location>
</feature>
<evidence type="ECO:0000313" key="4">
    <source>
        <dbReference type="Proteomes" id="UP001249851"/>
    </source>
</evidence>
<dbReference type="InterPro" id="IPR041588">
    <property type="entry name" value="Integrase_H2C2"/>
</dbReference>
<dbReference type="EMBL" id="JARQWQ010000024">
    <property type="protein sequence ID" value="KAK2563731.1"/>
    <property type="molecule type" value="Genomic_DNA"/>
</dbReference>
<dbReference type="Proteomes" id="UP001249851">
    <property type="component" value="Unassembled WGS sequence"/>
</dbReference>
<dbReference type="Gene3D" id="3.30.70.270">
    <property type="match status" value="1"/>
</dbReference>
<feature type="compositionally biased region" description="Basic residues" evidence="1">
    <location>
        <begin position="335"/>
        <end position="347"/>
    </location>
</feature>
<feature type="compositionally biased region" description="Polar residues" evidence="1">
    <location>
        <begin position="824"/>
        <end position="838"/>
    </location>
</feature>
<dbReference type="PANTHER" id="PTHR37984">
    <property type="entry name" value="PROTEIN CBG26694"/>
    <property type="match status" value="1"/>
</dbReference>
<dbReference type="SUPFAM" id="SSF56672">
    <property type="entry name" value="DNA/RNA polymerases"/>
    <property type="match status" value="1"/>
</dbReference>
<gene>
    <name evidence="3" type="ORF">P5673_012717</name>
</gene>
<dbReference type="InterPro" id="IPR043128">
    <property type="entry name" value="Rev_trsase/Diguanyl_cyclase"/>
</dbReference>
<dbReference type="SUPFAM" id="SSF53098">
    <property type="entry name" value="Ribonuclease H-like"/>
    <property type="match status" value="1"/>
</dbReference>
<feature type="compositionally biased region" description="Pro residues" evidence="1">
    <location>
        <begin position="1314"/>
        <end position="1325"/>
    </location>
</feature>
<feature type="region of interest" description="Disordered" evidence="1">
    <location>
        <begin position="242"/>
        <end position="265"/>
    </location>
</feature>
<dbReference type="PANTHER" id="PTHR37984:SF7">
    <property type="entry name" value="INTEGRASE CATALYTIC DOMAIN-CONTAINING PROTEIN"/>
    <property type="match status" value="1"/>
</dbReference>
<evidence type="ECO:0000259" key="2">
    <source>
        <dbReference type="PROSITE" id="PS50994"/>
    </source>
</evidence>
<feature type="compositionally biased region" description="Polar residues" evidence="1">
    <location>
        <begin position="360"/>
        <end position="387"/>
    </location>
</feature>
<feature type="region of interest" description="Disordered" evidence="1">
    <location>
        <begin position="817"/>
        <end position="838"/>
    </location>
</feature>
<feature type="compositionally biased region" description="Pro residues" evidence="1">
    <location>
        <begin position="1266"/>
        <end position="1283"/>
    </location>
</feature>
<dbReference type="Gene3D" id="3.30.420.10">
    <property type="entry name" value="Ribonuclease H-like superfamily/Ribonuclease H"/>
    <property type="match status" value="1"/>
</dbReference>
<dbReference type="CDD" id="cd01647">
    <property type="entry name" value="RT_LTR"/>
    <property type="match status" value="1"/>
</dbReference>
<feature type="compositionally biased region" description="Polar residues" evidence="1">
    <location>
        <begin position="256"/>
        <end position="265"/>
    </location>
</feature>
<dbReference type="InterPro" id="IPR012337">
    <property type="entry name" value="RNaseH-like_sf"/>
</dbReference>
<dbReference type="GO" id="GO:0015074">
    <property type="term" value="P:DNA integration"/>
    <property type="evidence" value="ECO:0007669"/>
    <property type="project" value="InterPro"/>
</dbReference>
<accession>A0AAD9V731</accession>
<dbReference type="Gene3D" id="3.10.10.10">
    <property type="entry name" value="HIV Type 1 Reverse Transcriptase, subunit A, domain 1"/>
    <property type="match status" value="1"/>
</dbReference>
<reference evidence="3" key="2">
    <citation type="journal article" date="2023" name="Science">
        <title>Genomic signatures of disease resistance in endangered staghorn corals.</title>
        <authorList>
            <person name="Vollmer S.V."/>
            <person name="Selwyn J.D."/>
            <person name="Despard B.A."/>
            <person name="Roesel C.L."/>
        </authorList>
    </citation>
    <scope>NUCLEOTIDE SEQUENCE</scope>
    <source>
        <strain evidence="3">K2</strain>
    </source>
</reference>
<protein>
    <recommendedName>
        <fullName evidence="2">Integrase catalytic domain-containing protein</fullName>
    </recommendedName>
</protein>
<organism evidence="3 4">
    <name type="scientific">Acropora cervicornis</name>
    <name type="common">Staghorn coral</name>
    <dbReference type="NCBI Taxonomy" id="6130"/>
    <lineage>
        <taxon>Eukaryota</taxon>
        <taxon>Metazoa</taxon>
        <taxon>Cnidaria</taxon>
        <taxon>Anthozoa</taxon>
        <taxon>Hexacorallia</taxon>
        <taxon>Scleractinia</taxon>
        <taxon>Astrocoeniina</taxon>
        <taxon>Acroporidae</taxon>
        <taxon>Acropora</taxon>
    </lineage>
</organism>
<feature type="compositionally biased region" description="Polar residues" evidence="1">
    <location>
        <begin position="317"/>
        <end position="333"/>
    </location>
</feature>
<feature type="region of interest" description="Disordered" evidence="1">
    <location>
        <begin position="506"/>
        <end position="530"/>
    </location>
</feature>
<feature type="compositionally biased region" description="Basic and acidic residues" evidence="1">
    <location>
        <begin position="510"/>
        <end position="524"/>
    </location>
</feature>
<feature type="compositionally biased region" description="Polar residues" evidence="1">
    <location>
        <begin position="1288"/>
        <end position="1302"/>
    </location>
</feature>
<sequence length="1347" mass="148485">MVVIACTIPTCDFKTDDVSEALAIVLLANHGLSHQYTLPHTTGPLLPPVPRGPKLERPKVIIGVSTEEWNLFTRRWEVFRTGSGIDDESAPSQLFQCAENELGDSLLKANPHAASATLPDLLDAMRSLAVIPVATGVLRTELLQLRQERDEPFRAFTAPVRGKAETCAFTTICECGKNVDYTDHVIRDVLLNGISDPDIRREVLGTTNILQTPVNDVIALVENKEMARNALPSSTLLAVSSFKRQQVPPKEPPSATPSRADQTKQAACPDCQRLFRIFTEGTRGWNTKPHTVCLNCYRVRRRRKRTPHMPPPPPPTSQAVESDPISQVASFHSGSARRRRRRKHAKARQGSVGRFAPVPSTITSLLRASGNGRASETTPESQSLSPLTPQPGPDIERPTAPRTLSQRSQQSPTPMHNPTCDFIACGFSRDDLLPVRLGLSAANRSPISIEGAFFAKLTTQPHNGEVTSCRSMVYVSSSVHAMYLSYDALLNLGVLSKDFPSLKTTPIPKEGCHTRDSDPADANRKPPPVNAVRSINDGCTTTSDPNNITCSCPQRDATPPRPSELPFPCTPDNNGRMKGWLLDRYASSTFNTCPHRALPSMEGPPIEIHVEPTATPKACHTPAPVPLHWQRRVYEELLRDEALGVIERVPYGEPVTWCHRMVITRKHDGSPRRTVDLSPLNKFCRRETFATETPFHLARRIPKDTWKTVTDAWNGYHSVPLRQSDRHLTTFVTPFGLWRYTRAPQGFLSSGDGYNRRFDAVLSTFERKERCVDDTIHYDSDLEQHWWRTIDFLTRVGQAGIRTLPWRFDIKHLPGKTNHAADATSRQPSPSGSVHGTSLGVSSIPDLMESALMASIRQDTQDVGTISWSLLGRETASDTALSSLGNPSLARNDHSLAPLWPICESVYAQEGVLLYQDRVIVPSSLRSRILQHLHAAHQGTSMMAQRARAIVYWSGMSTDIRNMRDGCADCNRNAPTQAATPPLPATPPSTPFLSHVRRLLHLWRPPLPRGTTLAGAAGLIRHLRSFFATFGVPEELSSDGGPEFSAGCTEAFFRLWGVRHRVSSAHFPQSNGRAEVAVKSAKRLLMSNTCPTGSLDHDRFLCAMLQLRNTPDPDCNISPAQIVFGRPLRDTLSFVNRLEKFSNPNEGALRSRISRTTESLKEHSQPLRPLALGERVFIQNQQGTSPNKWDRSGIVVESSGHDQYRVKVDGSGRLTSRNRRFLRACTPANPSIALIPTVPHSSPSTVHASAPPPPPPHRLVEVGPHPSTPPPPCQENLPPPSQAPAPSDVSSDAPTAPSSGTAPTLEPPVTQAPVPEPLSIPPVSPRPCRERRPPKRFEPETGLWVPR</sequence>
<dbReference type="InterPro" id="IPR043502">
    <property type="entry name" value="DNA/RNA_pol_sf"/>
</dbReference>